<accession>A0A4Q2D5I9</accession>
<dbReference type="Pfam" id="PF10282">
    <property type="entry name" value="Lactonase"/>
    <property type="match status" value="1"/>
</dbReference>
<dbReference type="OrthoDB" id="9972196at2759"/>
<reference evidence="2 3" key="1">
    <citation type="submission" date="2019-01" db="EMBL/GenBank/DDBJ databases">
        <title>Draft genome sequence of Psathyrella aberdarensis IHI B618.</title>
        <authorList>
            <person name="Buettner E."/>
            <person name="Kellner H."/>
        </authorList>
    </citation>
    <scope>NUCLEOTIDE SEQUENCE [LARGE SCALE GENOMIC DNA]</scope>
    <source>
        <strain evidence="2 3">IHI B618</strain>
    </source>
</reference>
<dbReference type="Gene3D" id="2.130.10.10">
    <property type="entry name" value="YVTN repeat-like/Quinoprotein amine dehydrogenase"/>
    <property type="match status" value="1"/>
</dbReference>
<dbReference type="EMBL" id="SDEE01000705">
    <property type="protein sequence ID" value="RXW14419.1"/>
    <property type="molecule type" value="Genomic_DNA"/>
</dbReference>
<evidence type="ECO:0008006" key="4">
    <source>
        <dbReference type="Google" id="ProtNLM"/>
    </source>
</evidence>
<keyword evidence="3" id="KW-1185">Reference proteome</keyword>
<protein>
    <recommendedName>
        <fullName evidence="4">Isomerase YbhE</fullName>
    </recommendedName>
</protein>
<dbReference type="PANTHER" id="PTHR30344">
    <property type="entry name" value="6-PHOSPHOGLUCONOLACTONASE-RELATED"/>
    <property type="match status" value="1"/>
</dbReference>
<dbReference type="GO" id="GO:0017057">
    <property type="term" value="F:6-phosphogluconolactonase activity"/>
    <property type="evidence" value="ECO:0007669"/>
    <property type="project" value="TreeGrafter"/>
</dbReference>
<evidence type="ECO:0000256" key="1">
    <source>
        <dbReference type="ARBA" id="ARBA00005564"/>
    </source>
</evidence>
<gene>
    <name evidence="2" type="ORF">EST38_g11432</name>
</gene>
<dbReference type="SUPFAM" id="SSF75011">
    <property type="entry name" value="3-carboxy-cis,cis-mucoante lactonizing enzyme"/>
    <property type="match status" value="1"/>
</dbReference>
<dbReference type="InterPro" id="IPR050282">
    <property type="entry name" value="Cycloisomerase_2"/>
</dbReference>
<dbReference type="Proteomes" id="UP000290288">
    <property type="component" value="Unassembled WGS sequence"/>
</dbReference>
<dbReference type="PANTHER" id="PTHR30344:SF1">
    <property type="entry name" value="6-PHOSPHOGLUCONOLACTONASE"/>
    <property type="match status" value="1"/>
</dbReference>
<proteinExistence type="inferred from homology"/>
<comment type="caution">
    <text evidence="2">The sequence shown here is derived from an EMBL/GenBank/DDBJ whole genome shotgun (WGS) entry which is preliminary data.</text>
</comment>
<name>A0A4Q2D5I9_9AGAR</name>
<evidence type="ECO:0000313" key="2">
    <source>
        <dbReference type="EMBL" id="RXW14419.1"/>
    </source>
</evidence>
<comment type="similarity">
    <text evidence="1">Belongs to the cycloisomerase 2 family.</text>
</comment>
<sequence>MVSWRILAGGYDAFIATYLFTATANSSSLELWAKSATGQNPTWLARHPENHSIIYTVNEQGNGLLQSFLVNPAGSLSVALNTTNSLGANPQYIAALSNGKIGIVNTSTGSARVINTTDSGATFNVTAPVEYIQFPADVKQDETSNPSMILEYGNELWIPDTGRDIIWRVIEEPVGPNITDILKLNITGNITQPKKSGPRHIAIFEDRLYTIQEKSSTLMVQTVPKLPEDNSTILSRTTIIPDDAPRYGADWAGGAIVIPPRTDKFPTPYIYVSNRNLGVPDERGDTIAIFELVNKDTEDEELKLVKQVFTGLNQIRVLSVGPAGEDGGDEFILASGQTGQGGVVVFQRVDDGRDLKEIVRNRDIPNRTSFIWL</sequence>
<organism evidence="2 3">
    <name type="scientific">Candolleomyces aberdarensis</name>
    <dbReference type="NCBI Taxonomy" id="2316362"/>
    <lineage>
        <taxon>Eukaryota</taxon>
        <taxon>Fungi</taxon>
        <taxon>Dikarya</taxon>
        <taxon>Basidiomycota</taxon>
        <taxon>Agaricomycotina</taxon>
        <taxon>Agaricomycetes</taxon>
        <taxon>Agaricomycetidae</taxon>
        <taxon>Agaricales</taxon>
        <taxon>Agaricineae</taxon>
        <taxon>Psathyrellaceae</taxon>
        <taxon>Candolleomyces</taxon>
    </lineage>
</organism>
<dbReference type="AlphaFoldDB" id="A0A4Q2D5I9"/>
<dbReference type="InterPro" id="IPR015943">
    <property type="entry name" value="WD40/YVTN_repeat-like_dom_sf"/>
</dbReference>
<evidence type="ECO:0000313" key="3">
    <source>
        <dbReference type="Proteomes" id="UP000290288"/>
    </source>
</evidence>
<dbReference type="InterPro" id="IPR019405">
    <property type="entry name" value="Lactonase_7-beta_prop"/>
</dbReference>
<dbReference type="STRING" id="2316362.A0A4Q2D5I9"/>